<sequence length="214" mass="24427">MTSVLHSFSPKFDGSQRDHVEALIHDFRREQEQQMKSIQMEADKQKQRQKQLHATEMVRIPKTVKQMSVDEFNLLYQCDLLQMIRETEGVATTTNSVLPAGLQTPSFKSKKKLETPSRTIRRGEGIYSSNGSPLEKEEDKQDVLLTVTKKKRRDAATGEDEDDLNLVVGGVPTSLTTENIQLMPHNVQNEAYTNLKKMHENIGKLLQQFEQKTA</sequence>
<keyword evidence="8" id="KW-0131">Cell cycle</keyword>
<accession>A0A1Z5KB39</accession>
<evidence type="ECO:0000256" key="8">
    <source>
        <dbReference type="ARBA" id="ARBA00023306"/>
    </source>
</evidence>
<dbReference type="EMBL" id="BDSP01000202">
    <property type="protein sequence ID" value="GAX23467.1"/>
    <property type="molecule type" value="Genomic_DNA"/>
</dbReference>
<dbReference type="PANTHER" id="PTHR16040:SF7">
    <property type="entry name" value="AUSTRALIN, ISOFORM A-RELATED"/>
    <property type="match status" value="1"/>
</dbReference>
<comment type="caution">
    <text evidence="10">The sequence shown here is derived from an EMBL/GenBank/DDBJ whole genome shotgun (WGS) entry which is preliminary data.</text>
</comment>
<organism evidence="10 11">
    <name type="scientific">Fistulifera solaris</name>
    <name type="common">Oleaginous diatom</name>
    <dbReference type="NCBI Taxonomy" id="1519565"/>
    <lineage>
        <taxon>Eukaryota</taxon>
        <taxon>Sar</taxon>
        <taxon>Stramenopiles</taxon>
        <taxon>Ochrophyta</taxon>
        <taxon>Bacillariophyta</taxon>
        <taxon>Bacillariophyceae</taxon>
        <taxon>Bacillariophycidae</taxon>
        <taxon>Naviculales</taxon>
        <taxon>Naviculaceae</taxon>
        <taxon>Fistulifera</taxon>
    </lineage>
</organism>
<proteinExistence type="inferred from homology"/>
<evidence type="ECO:0000313" key="11">
    <source>
        <dbReference type="Proteomes" id="UP000198406"/>
    </source>
</evidence>
<evidence type="ECO:0000256" key="6">
    <source>
        <dbReference type="ARBA" id="ARBA00022776"/>
    </source>
</evidence>
<dbReference type="OrthoDB" id="2392550at2759"/>
<evidence type="ECO:0000256" key="4">
    <source>
        <dbReference type="ARBA" id="ARBA00022454"/>
    </source>
</evidence>
<keyword evidence="11" id="KW-1185">Reference proteome</keyword>
<dbReference type="GO" id="GO:0005634">
    <property type="term" value="C:nucleus"/>
    <property type="evidence" value="ECO:0007669"/>
    <property type="project" value="UniProtKB-SubCell"/>
</dbReference>
<evidence type="ECO:0000256" key="2">
    <source>
        <dbReference type="ARBA" id="ARBA00004584"/>
    </source>
</evidence>
<dbReference type="AlphaFoldDB" id="A0A1Z5KB39"/>
<evidence type="ECO:0000256" key="5">
    <source>
        <dbReference type="ARBA" id="ARBA00022618"/>
    </source>
</evidence>
<dbReference type="PANTHER" id="PTHR16040">
    <property type="entry name" value="AUSTRALIN, ISOFORM A-RELATED"/>
    <property type="match status" value="1"/>
</dbReference>
<reference evidence="10 11" key="1">
    <citation type="journal article" date="2015" name="Plant Cell">
        <title>Oil accumulation by the oleaginous diatom Fistulifera solaris as revealed by the genome and transcriptome.</title>
        <authorList>
            <person name="Tanaka T."/>
            <person name="Maeda Y."/>
            <person name="Veluchamy A."/>
            <person name="Tanaka M."/>
            <person name="Abida H."/>
            <person name="Marechal E."/>
            <person name="Bowler C."/>
            <person name="Muto M."/>
            <person name="Sunaga Y."/>
            <person name="Tanaka M."/>
            <person name="Yoshino T."/>
            <person name="Taniguchi T."/>
            <person name="Fukuda Y."/>
            <person name="Nemoto M."/>
            <person name="Matsumoto M."/>
            <person name="Wong P.S."/>
            <person name="Aburatani S."/>
            <person name="Fujibuchi W."/>
        </authorList>
    </citation>
    <scope>NUCLEOTIDE SEQUENCE [LARGE SCALE GENOMIC DNA]</scope>
    <source>
        <strain evidence="10 11">JPCC DA0580</strain>
    </source>
</reference>
<evidence type="ECO:0000256" key="7">
    <source>
        <dbReference type="ARBA" id="ARBA00023242"/>
    </source>
</evidence>
<keyword evidence="4" id="KW-0158">Chromosome</keyword>
<protein>
    <submittedName>
        <fullName evidence="10">Uncharacterized protein</fullName>
    </submittedName>
</protein>
<keyword evidence="6" id="KW-0498">Mitosis</keyword>
<comment type="subcellular location">
    <subcellularLocation>
        <location evidence="2">Chromosome</location>
        <location evidence="2">Centromere</location>
    </subcellularLocation>
    <subcellularLocation>
        <location evidence="1">Nucleus</location>
    </subcellularLocation>
</comment>
<dbReference type="InterPro" id="IPR018867">
    <property type="entry name" value="Cell_div_borealin"/>
</dbReference>
<dbReference type="GO" id="GO:0000775">
    <property type="term" value="C:chromosome, centromeric region"/>
    <property type="evidence" value="ECO:0007669"/>
    <property type="project" value="UniProtKB-SubCell"/>
</dbReference>
<name>A0A1Z5KB39_FISSO</name>
<dbReference type="GO" id="GO:0051301">
    <property type="term" value="P:cell division"/>
    <property type="evidence" value="ECO:0007669"/>
    <property type="project" value="UniProtKB-KW"/>
</dbReference>
<keyword evidence="7" id="KW-0539">Nucleus</keyword>
<comment type="similarity">
    <text evidence="3">Belongs to the borealin family.</text>
</comment>
<gene>
    <name evidence="10" type="ORF">FisN_14Hh364</name>
</gene>
<keyword evidence="9" id="KW-0137">Centromere</keyword>
<evidence type="ECO:0000256" key="1">
    <source>
        <dbReference type="ARBA" id="ARBA00004123"/>
    </source>
</evidence>
<evidence type="ECO:0000256" key="9">
    <source>
        <dbReference type="ARBA" id="ARBA00023328"/>
    </source>
</evidence>
<evidence type="ECO:0000313" key="10">
    <source>
        <dbReference type="EMBL" id="GAX23467.1"/>
    </source>
</evidence>
<dbReference type="Proteomes" id="UP000198406">
    <property type="component" value="Unassembled WGS sequence"/>
</dbReference>
<dbReference type="InParanoid" id="A0A1Z5KB39"/>
<evidence type="ECO:0000256" key="3">
    <source>
        <dbReference type="ARBA" id="ARBA00009914"/>
    </source>
</evidence>
<keyword evidence="5" id="KW-0132">Cell division</keyword>